<dbReference type="OrthoDB" id="4137979at2"/>
<proteinExistence type="predicted"/>
<dbReference type="PANTHER" id="PTHR46018:SF2">
    <property type="entry name" value="ZINC PHOSPHODIESTERASE ELAC PROTEIN 1"/>
    <property type="match status" value="1"/>
</dbReference>
<keyword evidence="1" id="KW-0540">Nuclease</keyword>
<dbReference type="KEGG" id="eke:EK0264_14535"/>
<dbReference type="Proteomes" id="UP000463857">
    <property type="component" value="Chromosome"/>
</dbReference>
<feature type="domain" description="Metallo-beta-lactamase" evidence="3">
    <location>
        <begin position="35"/>
        <end position="104"/>
    </location>
</feature>
<dbReference type="GO" id="GO:0042781">
    <property type="term" value="F:3'-tRNA processing endoribonuclease activity"/>
    <property type="evidence" value="ECO:0007669"/>
    <property type="project" value="TreeGrafter"/>
</dbReference>
<sequence length="362" mass="39521">MPSHPEPLTPDDDREYGTVVTLLGTAGGPPWWEGTERQGISTLLTVNGAQYLIDCGEGWTRSFRRSGQGVAGFEHGIDNFRAVFLTHQHSDHTVDLPNLLLLAWHNGSRALDAPIRIIGPGDRGSLPPIFGEPEVEPEVWNPSSPTPGTRESVDRLLQAYATDINDRMRDNAKQDLREIFEVSDIELPESIVTRANVDPAPGMDPIEIYADENVRVSAILVDHRPIFPAYAFRFDTADGSVVISGDTGVCANLVKISEGADILLHECLDMAWIDSMMGPQTQNFDPFLRQHMVAAHTSIEQVGLQAERAGVGTLVLTHLVPANAPDELFEAAAADFPSGRLIVGHDLMRFGLRAEVPVVGRS</sequence>
<protein>
    <submittedName>
        <fullName evidence="4">MBL fold metallo-hydrolase</fullName>
    </submittedName>
</protein>
<dbReference type="CDD" id="cd07719">
    <property type="entry name" value="arylsulfatase_AtsA-like_MBL-fold"/>
    <property type="match status" value="1"/>
</dbReference>
<dbReference type="PANTHER" id="PTHR46018">
    <property type="entry name" value="ZINC PHOSPHODIESTERASE ELAC PROTEIN 1"/>
    <property type="match status" value="1"/>
</dbReference>
<evidence type="ECO:0000313" key="5">
    <source>
        <dbReference type="Proteomes" id="UP000463857"/>
    </source>
</evidence>
<evidence type="ECO:0000256" key="2">
    <source>
        <dbReference type="ARBA" id="ARBA00022801"/>
    </source>
</evidence>
<dbReference type="FunCoup" id="A0A7L4YR17">
    <property type="interactions" value="10"/>
</dbReference>
<dbReference type="Gene3D" id="3.60.15.10">
    <property type="entry name" value="Ribonuclease Z/Hydroxyacylglutathione hydrolase-like"/>
    <property type="match status" value="1"/>
</dbReference>
<dbReference type="RefSeq" id="WP_159546520.1">
    <property type="nucleotide sequence ID" value="NZ_CP047156.1"/>
</dbReference>
<gene>
    <name evidence="4" type="ORF">EK0264_14535</name>
</gene>
<keyword evidence="5" id="KW-1185">Reference proteome</keyword>
<evidence type="ECO:0000256" key="1">
    <source>
        <dbReference type="ARBA" id="ARBA00022759"/>
    </source>
</evidence>
<dbReference type="SUPFAM" id="SSF56281">
    <property type="entry name" value="Metallo-hydrolase/oxidoreductase"/>
    <property type="match status" value="1"/>
</dbReference>
<dbReference type="EMBL" id="CP047156">
    <property type="protein sequence ID" value="QHC01383.1"/>
    <property type="molecule type" value="Genomic_DNA"/>
</dbReference>
<organism evidence="4 5">
    <name type="scientific">Epidermidibacterium keratini</name>
    <dbReference type="NCBI Taxonomy" id="1891644"/>
    <lineage>
        <taxon>Bacteria</taxon>
        <taxon>Bacillati</taxon>
        <taxon>Actinomycetota</taxon>
        <taxon>Actinomycetes</taxon>
        <taxon>Sporichthyales</taxon>
        <taxon>Sporichthyaceae</taxon>
        <taxon>Epidermidibacterium</taxon>
    </lineage>
</organism>
<dbReference type="AlphaFoldDB" id="A0A7L4YR17"/>
<keyword evidence="2 4" id="KW-0378">Hydrolase</keyword>
<reference evidence="4 5" key="1">
    <citation type="journal article" date="2018" name="Int. J. Syst. Evol. Microbiol.">
        <title>Epidermidibacterium keratini gen. nov., sp. nov., a member of the family Sporichthyaceae, isolated from keratin epidermis.</title>
        <authorList>
            <person name="Lee D.G."/>
            <person name="Trujillo M.E."/>
            <person name="Kang S."/>
            <person name="Nam J.J."/>
            <person name="Kim Y.J."/>
        </authorList>
    </citation>
    <scope>NUCLEOTIDE SEQUENCE [LARGE SCALE GENOMIC DNA]</scope>
    <source>
        <strain evidence="4 5">EPI-7</strain>
    </source>
</reference>
<dbReference type="Pfam" id="PF00753">
    <property type="entry name" value="Lactamase_B"/>
    <property type="match status" value="1"/>
</dbReference>
<dbReference type="InterPro" id="IPR044094">
    <property type="entry name" value="AtsA-like_MBL-fold"/>
</dbReference>
<dbReference type="InterPro" id="IPR036866">
    <property type="entry name" value="RibonucZ/Hydroxyglut_hydro"/>
</dbReference>
<dbReference type="InParanoid" id="A0A7L4YR17"/>
<accession>A0A7L4YR17</accession>
<evidence type="ECO:0000313" key="4">
    <source>
        <dbReference type="EMBL" id="QHC01383.1"/>
    </source>
</evidence>
<dbReference type="InterPro" id="IPR001279">
    <property type="entry name" value="Metallo-B-lactamas"/>
</dbReference>
<evidence type="ECO:0000259" key="3">
    <source>
        <dbReference type="Pfam" id="PF00753"/>
    </source>
</evidence>
<keyword evidence="1" id="KW-0255">Endonuclease</keyword>
<name>A0A7L4YR17_9ACTN</name>